<dbReference type="EMBL" id="ATGI01000036">
    <property type="protein sequence ID" value="EPF70689.1"/>
    <property type="molecule type" value="Genomic_DNA"/>
</dbReference>
<dbReference type="InterPro" id="IPR001926">
    <property type="entry name" value="TrpB-like_PALP"/>
</dbReference>
<comment type="cofactor">
    <cofactor evidence="1">
        <name>pyridoxal 5'-phosphate</name>
        <dbReference type="ChEBI" id="CHEBI:597326"/>
    </cofactor>
</comment>
<comment type="similarity">
    <text evidence="2">Belongs to the ACC deaminase/D-cysteine desulfhydrase family.</text>
</comment>
<proteinExistence type="inferred from homology"/>
<dbReference type="PANTHER" id="PTHR43780">
    <property type="entry name" value="1-AMINOCYCLOPROPANE-1-CARBOXYLATE DEAMINASE-RELATED"/>
    <property type="match status" value="1"/>
</dbReference>
<reference evidence="7 8" key="1">
    <citation type="submission" date="2013-06" db="EMBL/GenBank/DDBJ databases">
        <title>The Genome Sequence of Acinetobacter rudis CIP 110305.</title>
        <authorList>
            <consortium name="The Broad Institute Genome Sequencing Platform"/>
            <consortium name="The Broad Institute Genome Sequencing Center for Infectious Disease"/>
            <person name="Cerqueira G."/>
            <person name="Feldgarden M."/>
            <person name="Courvalin P."/>
            <person name="Perichon B."/>
            <person name="Grillot-Courvalin C."/>
            <person name="Clermont D."/>
            <person name="Rocha E."/>
            <person name="Yoon E.-J."/>
            <person name="Nemec A."/>
            <person name="Young S.K."/>
            <person name="Zeng Q."/>
            <person name="Gargeya S."/>
            <person name="Fitzgerald M."/>
            <person name="Abouelleil A."/>
            <person name="Alvarado L."/>
            <person name="Berlin A.M."/>
            <person name="Chapman S.B."/>
            <person name="Dewar J."/>
            <person name="Goldberg J."/>
            <person name="Griggs A."/>
            <person name="Gujja S."/>
            <person name="Hansen M."/>
            <person name="Howarth C."/>
            <person name="Imamovic A."/>
            <person name="Larimer J."/>
            <person name="McCowan C."/>
            <person name="Murphy C."/>
            <person name="Pearson M."/>
            <person name="Priest M."/>
            <person name="Roberts A."/>
            <person name="Saif S."/>
            <person name="Shea T."/>
            <person name="Sykes S."/>
            <person name="Wortman J."/>
            <person name="Nusbaum C."/>
            <person name="Birren B."/>
        </authorList>
    </citation>
    <scope>NUCLEOTIDE SEQUENCE [LARGE SCALE GENOMIC DNA]</scope>
    <source>
        <strain evidence="7 8">CIP 110305</strain>
    </source>
</reference>
<sequence length="308" mass="34911">MPLSYVLPIFLKMVSITMQQRFDDIAQHVIYQKIKTEHPVQLEIKRLDLIHPHISGNKFYKLKYNLIEAQRLGFKRVLSFGGAYSNHIAATAYAAQLFGFQSIGVIRGEELSQRALNPTLLTAQQHGMHLHFVSRENYKKKQDIKFLNQLRILYPDCYIIPEGGSNALALQGTSEILSVHDQNQYDVICCAVGTGGTIAGLIEASHTAQSVLGFSALKGNFLTETVQDYTQKTNWRITDDYCFGGYAKVSTELLNFIQDFEYKNQIPLEAIYTGKMLYGIFDLLKHDYFPKNSRILVIHSGGLQGRNH</sequence>
<dbReference type="Pfam" id="PF00291">
    <property type="entry name" value="PALP"/>
    <property type="match status" value="1"/>
</dbReference>
<keyword evidence="3 5" id="KW-0663">Pyridoxal phosphate</keyword>
<evidence type="ECO:0000256" key="5">
    <source>
        <dbReference type="PIRSR" id="PIRSR006278-2"/>
    </source>
</evidence>
<feature type="active site" description="Nucleophile" evidence="4">
    <location>
        <position position="85"/>
    </location>
</feature>
<evidence type="ECO:0000256" key="1">
    <source>
        <dbReference type="ARBA" id="ARBA00001933"/>
    </source>
</evidence>
<evidence type="ECO:0000313" key="7">
    <source>
        <dbReference type="EMBL" id="EPF70689.1"/>
    </source>
</evidence>
<dbReference type="Gene3D" id="3.40.50.1100">
    <property type="match status" value="2"/>
</dbReference>
<dbReference type="SUPFAM" id="SSF53686">
    <property type="entry name" value="Tryptophan synthase beta subunit-like PLP-dependent enzymes"/>
    <property type="match status" value="1"/>
</dbReference>
<evidence type="ECO:0000256" key="3">
    <source>
        <dbReference type="ARBA" id="ARBA00022898"/>
    </source>
</evidence>
<organism evidence="7 8">
    <name type="scientific">Acinetobacter rudis CIP 110305</name>
    <dbReference type="NCBI Taxonomy" id="421052"/>
    <lineage>
        <taxon>Bacteria</taxon>
        <taxon>Pseudomonadati</taxon>
        <taxon>Pseudomonadota</taxon>
        <taxon>Gammaproteobacteria</taxon>
        <taxon>Moraxellales</taxon>
        <taxon>Moraxellaceae</taxon>
        <taxon>Acinetobacter</taxon>
    </lineage>
</organism>
<dbReference type="STRING" id="632955.GCA_000829675_00355"/>
<protein>
    <submittedName>
        <fullName evidence="7">D-cysteine desulfhydrase</fullName>
    </submittedName>
</protein>
<dbReference type="PATRIC" id="fig|421052.3.peg.2862"/>
<dbReference type="AlphaFoldDB" id="S3N8N9"/>
<comment type="caution">
    <text evidence="7">The sequence shown here is derived from an EMBL/GenBank/DDBJ whole genome shotgun (WGS) entry which is preliminary data.</text>
</comment>
<dbReference type="Proteomes" id="UP000014568">
    <property type="component" value="Unassembled WGS sequence"/>
</dbReference>
<feature type="modified residue" description="N6-(pyridoxal phosphate)lysine" evidence="5">
    <location>
        <position position="58"/>
    </location>
</feature>
<evidence type="ECO:0000313" key="8">
    <source>
        <dbReference type="Proteomes" id="UP000014568"/>
    </source>
</evidence>
<evidence type="ECO:0000256" key="2">
    <source>
        <dbReference type="ARBA" id="ARBA00008639"/>
    </source>
</evidence>
<keyword evidence="8" id="KW-1185">Reference proteome</keyword>
<dbReference type="PANTHER" id="PTHR43780:SF2">
    <property type="entry name" value="1-AMINOCYCLOPROPANE-1-CARBOXYLATE DEAMINASE-RELATED"/>
    <property type="match status" value="1"/>
</dbReference>
<name>S3N8N9_9GAMM</name>
<accession>S3N8N9</accession>
<dbReference type="InterPro" id="IPR036052">
    <property type="entry name" value="TrpB-like_PALP_sf"/>
</dbReference>
<feature type="domain" description="Tryptophan synthase beta chain-like PALP" evidence="6">
    <location>
        <begin position="36"/>
        <end position="301"/>
    </location>
</feature>
<dbReference type="GO" id="GO:0019148">
    <property type="term" value="F:D-cysteine desulfhydrase activity"/>
    <property type="evidence" value="ECO:0007669"/>
    <property type="project" value="TreeGrafter"/>
</dbReference>
<evidence type="ECO:0000256" key="4">
    <source>
        <dbReference type="PIRSR" id="PIRSR006278-1"/>
    </source>
</evidence>
<dbReference type="PIRSF" id="PIRSF006278">
    <property type="entry name" value="ACCD_DCysDesulf"/>
    <property type="match status" value="1"/>
</dbReference>
<gene>
    <name evidence="7" type="ORF">F945_02933</name>
</gene>
<dbReference type="HOGENOM" id="CLU_048897_0_0_6"/>
<evidence type="ECO:0000259" key="6">
    <source>
        <dbReference type="Pfam" id="PF00291"/>
    </source>
</evidence>
<dbReference type="InterPro" id="IPR027278">
    <property type="entry name" value="ACCD_DCysDesulf"/>
</dbReference>
<dbReference type="eggNOG" id="COG2515">
    <property type="taxonomic scope" value="Bacteria"/>
</dbReference>